<evidence type="ECO:0000313" key="1">
    <source>
        <dbReference type="EMBL" id="JAD62113.1"/>
    </source>
</evidence>
<dbReference type="EMBL" id="GBRH01235782">
    <property type="protein sequence ID" value="JAD62113.1"/>
    <property type="molecule type" value="Transcribed_RNA"/>
</dbReference>
<reference evidence="1" key="2">
    <citation type="journal article" date="2015" name="Data Brief">
        <title>Shoot transcriptome of the giant reed, Arundo donax.</title>
        <authorList>
            <person name="Barrero R.A."/>
            <person name="Guerrero F.D."/>
            <person name="Moolhuijzen P."/>
            <person name="Goolsby J.A."/>
            <person name="Tidwell J."/>
            <person name="Bellgard S.E."/>
            <person name="Bellgard M.I."/>
        </authorList>
    </citation>
    <scope>NUCLEOTIDE SEQUENCE</scope>
    <source>
        <tissue evidence="1">Shoot tissue taken approximately 20 cm above the soil surface</tissue>
    </source>
</reference>
<accession>A0A0A9BJ30</accession>
<name>A0A0A9BJ30_ARUDO</name>
<proteinExistence type="predicted"/>
<organism evidence="1">
    <name type="scientific">Arundo donax</name>
    <name type="common">Giant reed</name>
    <name type="synonym">Donax arundinaceus</name>
    <dbReference type="NCBI Taxonomy" id="35708"/>
    <lineage>
        <taxon>Eukaryota</taxon>
        <taxon>Viridiplantae</taxon>
        <taxon>Streptophyta</taxon>
        <taxon>Embryophyta</taxon>
        <taxon>Tracheophyta</taxon>
        <taxon>Spermatophyta</taxon>
        <taxon>Magnoliopsida</taxon>
        <taxon>Liliopsida</taxon>
        <taxon>Poales</taxon>
        <taxon>Poaceae</taxon>
        <taxon>PACMAD clade</taxon>
        <taxon>Arundinoideae</taxon>
        <taxon>Arundineae</taxon>
        <taxon>Arundo</taxon>
    </lineage>
</organism>
<reference evidence="1" key="1">
    <citation type="submission" date="2014-09" db="EMBL/GenBank/DDBJ databases">
        <authorList>
            <person name="Magalhaes I.L.F."/>
            <person name="Oliveira U."/>
            <person name="Santos F.R."/>
            <person name="Vidigal T.H.D.A."/>
            <person name="Brescovit A.D."/>
            <person name="Santos A.J."/>
        </authorList>
    </citation>
    <scope>NUCLEOTIDE SEQUENCE</scope>
    <source>
        <tissue evidence="1">Shoot tissue taken approximately 20 cm above the soil surface</tissue>
    </source>
</reference>
<protein>
    <submittedName>
        <fullName evidence="1">TIDP2936</fullName>
    </submittedName>
</protein>
<sequence>MNKRFLKQF</sequence>